<evidence type="ECO:0000313" key="2">
    <source>
        <dbReference type="EMBL" id="QCD87866.1"/>
    </source>
</evidence>
<sequence>MLEFSNDWTKGASRTSLGSNTASFPIELNLEFRVMQMHTVLGEVSLNIVIWSHLVLLGVVEEEQLADSKLQKVERLLGNEKAKKGGDREVRKDEKPLVRD</sequence>
<dbReference type="EMBL" id="CP039347">
    <property type="protein sequence ID" value="QCD87866.1"/>
    <property type="molecule type" value="Genomic_DNA"/>
</dbReference>
<proteinExistence type="predicted"/>
<feature type="region of interest" description="Disordered" evidence="1">
    <location>
        <begin position="1"/>
        <end position="20"/>
    </location>
</feature>
<dbReference type="AlphaFoldDB" id="A0A4D6LHN7"/>
<accession>A0A4D6LHN7</accession>
<dbReference type="Proteomes" id="UP000501690">
    <property type="component" value="Linkage Group LG3"/>
</dbReference>
<protein>
    <submittedName>
        <fullName evidence="2">Uncharacterized protein</fullName>
    </submittedName>
</protein>
<gene>
    <name evidence="2" type="ORF">DEO72_LG3g2406</name>
</gene>
<keyword evidence="3" id="KW-1185">Reference proteome</keyword>
<reference evidence="2 3" key="1">
    <citation type="submission" date="2019-04" db="EMBL/GenBank/DDBJ databases">
        <title>An improved genome assembly and genetic linkage map for asparagus bean, Vigna unguiculata ssp. sesquipedialis.</title>
        <authorList>
            <person name="Xia Q."/>
            <person name="Zhang R."/>
            <person name="Dong Y."/>
        </authorList>
    </citation>
    <scope>NUCLEOTIDE SEQUENCE [LARGE SCALE GENOMIC DNA]</scope>
    <source>
        <tissue evidence="2">Leaf</tissue>
    </source>
</reference>
<name>A0A4D6LHN7_VIGUN</name>
<evidence type="ECO:0000256" key="1">
    <source>
        <dbReference type="SAM" id="MobiDB-lite"/>
    </source>
</evidence>
<feature type="region of interest" description="Disordered" evidence="1">
    <location>
        <begin position="81"/>
        <end position="100"/>
    </location>
</feature>
<organism evidence="2 3">
    <name type="scientific">Vigna unguiculata</name>
    <name type="common">Cowpea</name>
    <dbReference type="NCBI Taxonomy" id="3917"/>
    <lineage>
        <taxon>Eukaryota</taxon>
        <taxon>Viridiplantae</taxon>
        <taxon>Streptophyta</taxon>
        <taxon>Embryophyta</taxon>
        <taxon>Tracheophyta</taxon>
        <taxon>Spermatophyta</taxon>
        <taxon>Magnoliopsida</taxon>
        <taxon>eudicotyledons</taxon>
        <taxon>Gunneridae</taxon>
        <taxon>Pentapetalae</taxon>
        <taxon>rosids</taxon>
        <taxon>fabids</taxon>
        <taxon>Fabales</taxon>
        <taxon>Fabaceae</taxon>
        <taxon>Papilionoideae</taxon>
        <taxon>50 kb inversion clade</taxon>
        <taxon>NPAAA clade</taxon>
        <taxon>indigoferoid/millettioid clade</taxon>
        <taxon>Phaseoleae</taxon>
        <taxon>Vigna</taxon>
    </lineage>
</organism>
<evidence type="ECO:0000313" key="3">
    <source>
        <dbReference type="Proteomes" id="UP000501690"/>
    </source>
</evidence>